<feature type="transmembrane region" description="Helical" evidence="9">
    <location>
        <begin position="548"/>
        <end position="574"/>
    </location>
</feature>
<dbReference type="EMBL" id="DVMV01000009">
    <property type="protein sequence ID" value="HIU44855.1"/>
    <property type="molecule type" value="Genomic_DNA"/>
</dbReference>
<dbReference type="PROSITE" id="PS50928">
    <property type="entry name" value="ABC_TM1"/>
    <property type="match status" value="1"/>
</dbReference>
<dbReference type="Pfam" id="PF00528">
    <property type="entry name" value="BPD_transp_1"/>
    <property type="match status" value="1"/>
</dbReference>
<evidence type="ECO:0000256" key="5">
    <source>
        <dbReference type="ARBA" id="ARBA00022597"/>
    </source>
</evidence>
<evidence type="ECO:0000256" key="8">
    <source>
        <dbReference type="ARBA" id="ARBA00023136"/>
    </source>
</evidence>
<evidence type="ECO:0000256" key="4">
    <source>
        <dbReference type="ARBA" id="ARBA00022475"/>
    </source>
</evidence>
<keyword evidence="7 9" id="KW-1133">Transmembrane helix</keyword>
<dbReference type="GO" id="GO:0042956">
    <property type="term" value="P:maltodextrin transmembrane transport"/>
    <property type="evidence" value="ECO:0007669"/>
    <property type="project" value="TreeGrafter"/>
</dbReference>
<gene>
    <name evidence="12" type="ORF">IAC52_00970</name>
</gene>
<feature type="transmembrane region" description="Helical" evidence="9">
    <location>
        <begin position="711"/>
        <end position="736"/>
    </location>
</feature>
<evidence type="ECO:0000256" key="2">
    <source>
        <dbReference type="ARBA" id="ARBA00009047"/>
    </source>
</evidence>
<feature type="transmembrane region" description="Helical" evidence="9">
    <location>
        <begin position="53"/>
        <end position="73"/>
    </location>
</feature>
<evidence type="ECO:0000256" key="10">
    <source>
        <dbReference type="SAM" id="Coils"/>
    </source>
</evidence>
<dbReference type="AlphaFoldDB" id="A0A9D1S277"/>
<dbReference type="GO" id="GO:0015423">
    <property type="term" value="F:ABC-type maltose transporter activity"/>
    <property type="evidence" value="ECO:0007669"/>
    <property type="project" value="TreeGrafter"/>
</dbReference>
<keyword evidence="10" id="KW-0175">Coiled coil</keyword>
<dbReference type="CDD" id="cd06261">
    <property type="entry name" value="TM_PBP2"/>
    <property type="match status" value="1"/>
</dbReference>
<evidence type="ECO:0000259" key="11">
    <source>
        <dbReference type="PROSITE" id="PS50928"/>
    </source>
</evidence>
<reference evidence="12" key="1">
    <citation type="submission" date="2020-10" db="EMBL/GenBank/DDBJ databases">
        <authorList>
            <person name="Gilroy R."/>
        </authorList>
    </citation>
    <scope>NUCLEOTIDE SEQUENCE</scope>
    <source>
        <strain evidence="12">ChiGjej1B1-22543</strain>
    </source>
</reference>
<sequence>MMLVFEIVYIVFFAMNGIGSIASLSNLGDIKKSTVTVDPITGIGQATPADNSVLILVYGILWVISIFLFLYVWKRSIDAGYKNYRITHYEDFVRREETAKPYSDLIDRDIAEHELYTYSLRELRERYSEVYSSLQEKASIGKNGKPSEMDKAYFRYILDSTITYRKQFHSELTALNRKKGKMEESLQAYLDEPKAAKRVEELQALSKDAEEKYAAAMAKIDELPSSATPEEIKEAKSGIHGLRLKKILAENRLVGYRQSRTDKADKRRAKIRLVSTKIEELEKNDMPFSTIDSVENQSQFGKFNVYYRRLADLDRSILFYSNYQEFVEAYKHGLENYQEANAANLSSREALTKENSEKLSAIAEQYDAIETRRNGLIAEMSQEKERLKVALTQIGADDSLSEAEKKAKSAEAKAACAYNLKTLKGKILSLPSKKEVKASRKEDVVNTNRAYKRDYKGLRVDYTPEEYAVYCAANKMIVDYGFDYVFANEKAKKEIKEKPLSDDQVKQKLEDAEQKRREYVEATPTKFDGKPKTLLEQLKSLFDENFHIFLLALPVLGVIFFTIMPLALSIMVAFTNFNNQNQPPTAGFSWIGWDNFAKLLLGSGSGQGSLAAGMSRTIVWTFVWAICATFSNYFLGIIMALLINKDGIKLKGFWRFMFMISIAVPQFISLIAMNILLSNTGALSALYQQLTGSPLNFAIGHNPADVTRTKVIIILVNIWIGVPYTILSTSGILMNIPRDLYESSKIDGANAFVQFTKITLPYIFFVTGPSLIQSFIGNINNFGVIYFLTGGGATYDETVFNRLLGETDLLITYIYKVVTSVNNSDFGLASTIGIFVFVICAFISLVMYNRSSAVSGEDTFQ</sequence>
<dbReference type="InterPro" id="IPR035906">
    <property type="entry name" value="MetI-like_sf"/>
</dbReference>
<name>A0A9D1S277_9FIRM</name>
<feature type="transmembrane region" description="Helical" evidence="9">
    <location>
        <begin position="656"/>
        <end position="677"/>
    </location>
</feature>
<evidence type="ECO:0000256" key="3">
    <source>
        <dbReference type="ARBA" id="ARBA00022448"/>
    </source>
</evidence>
<keyword evidence="3 9" id="KW-0813">Transport</keyword>
<organism evidence="12 13">
    <name type="scientific">Candidatus Alloenteromonas pullicola</name>
    <dbReference type="NCBI Taxonomy" id="2840784"/>
    <lineage>
        <taxon>Bacteria</taxon>
        <taxon>Bacillati</taxon>
        <taxon>Bacillota</taxon>
        <taxon>Bacillota incertae sedis</taxon>
        <taxon>Candidatus Alloenteromonas</taxon>
    </lineage>
</organism>
<feature type="coiled-coil region" evidence="10">
    <location>
        <begin position="172"/>
        <end position="219"/>
    </location>
</feature>
<feature type="domain" description="ABC transmembrane type-1" evidence="11">
    <location>
        <begin position="618"/>
        <end position="847"/>
    </location>
</feature>
<evidence type="ECO:0000313" key="12">
    <source>
        <dbReference type="EMBL" id="HIU44855.1"/>
    </source>
</evidence>
<reference evidence="12" key="2">
    <citation type="journal article" date="2021" name="PeerJ">
        <title>Extensive microbial diversity within the chicken gut microbiome revealed by metagenomics and culture.</title>
        <authorList>
            <person name="Gilroy R."/>
            <person name="Ravi A."/>
            <person name="Getino M."/>
            <person name="Pursley I."/>
            <person name="Horton D.L."/>
            <person name="Alikhan N.F."/>
            <person name="Baker D."/>
            <person name="Gharbi K."/>
            <person name="Hall N."/>
            <person name="Watson M."/>
            <person name="Adriaenssens E.M."/>
            <person name="Foster-Nyarko E."/>
            <person name="Jarju S."/>
            <person name="Secka A."/>
            <person name="Antonio M."/>
            <person name="Oren A."/>
            <person name="Chaudhuri R.R."/>
            <person name="La Ragione R."/>
            <person name="Hildebrand F."/>
            <person name="Pallen M.J."/>
        </authorList>
    </citation>
    <scope>NUCLEOTIDE SEQUENCE</scope>
    <source>
        <strain evidence="12">ChiGjej1B1-22543</strain>
    </source>
</reference>
<protein>
    <submittedName>
        <fullName evidence="12">ABC transporter permease subunit</fullName>
    </submittedName>
</protein>
<feature type="transmembrane region" description="Helical" evidence="9">
    <location>
        <begin position="826"/>
        <end position="848"/>
    </location>
</feature>
<dbReference type="InterPro" id="IPR000515">
    <property type="entry name" value="MetI-like"/>
</dbReference>
<dbReference type="Proteomes" id="UP000824070">
    <property type="component" value="Unassembled WGS sequence"/>
</dbReference>
<accession>A0A9D1S277</accession>
<evidence type="ECO:0000256" key="6">
    <source>
        <dbReference type="ARBA" id="ARBA00022692"/>
    </source>
</evidence>
<feature type="transmembrane region" description="Helical" evidence="9">
    <location>
        <begin position="618"/>
        <end position="644"/>
    </location>
</feature>
<comment type="caution">
    <text evidence="12">The sequence shown here is derived from an EMBL/GenBank/DDBJ whole genome shotgun (WGS) entry which is preliminary data.</text>
</comment>
<dbReference type="Gene3D" id="1.10.3720.10">
    <property type="entry name" value="MetI-like"/>
    <property type="match status" value="1"/>
</dbReference>
<feature type="coiled-coil region" evidence="10">
    <location>
        <begin position="366"/>
        <end position="420"/>
    </location>
</feature>
<evidence type="ECO:0000256" key="1">
    <source>
        <dbReference type="ARBA" id="ARBA00004651"/>
    </source>
</evidence>
<dbReference type="PANTHER" id="PTHR47314:SF1">
    <property type="entry name" value="MALTOSE_MALTODEXTRIN TRANSPORT SYSTEM PERMEASE PROTEIN MALF"/>
    <property type="match status" value="1"/>
</dbReference>
<evidence type="ECO:0000256" key="7">
    <source>
        <dbReference type="ARBA" id="ARBA00022989"/>
    </source>
</evidence>
<keyword evidence="4" id="KW-1003">Cell membrane</keyword>
<evidence type="ECO:0000313" key="13">
    <source>
        <dbReference type="Proteomes" id="UP000824070"/>
    </source>
</evidence>
<keyword evidence="8 9" id="KW-0472">Membrane</keyword>
<feature type="transmembrane region" description="Helical" evidence="9">
    <location>
        <begin position="7"/>
        <end position="25"/>
    </location>
</feature>
<comment type="subcellular location">
    <subcellularLocation>
        <location evidence="1 9">Cell membrane</location>
        <topology evidence="1 9">Multi-pass membrane protein</topology>
    </subcellularLocation>
</comment>
<dbReference type="SUPFAM" id="SSF161098">
    <property type="entry name" value="MetI-like"/>
    <property type="match status" value="1"/>
</dbReference>
<keyword evidence="6 9" id="KW-0812">Transmembrane</keyword>
<comment type="similarity">
    <text evidence="2">Belongs to the binding-protein-dependent transport system permease family. MalFG subfamily.</text>
</comment>
<proteinExistence type="inferred from homology"/>
<evidence type="ECO:0000256" key="9">
    <source>
        <dbReference type="RuleBase" id="RU363032"/>
    </source>
</evidence>
<keyword evidence="5" id="KW-0762">Sugar transport</keyword>
<dbReference type="GO" id="GO:1990060">
    <property type="term" value="C:maltose transport complex"/>
    <property type="evidence" value="ECO:0007669"/>
    <property type="project" value="TreeGrafter"/>
</dbReference>
<dbReference type="PANTHER" id="PTHR47314">
    <property type="entry name" value="MALTOSE/MALTODEXTRIN TRANSPORT SYSTEM PERMEASE PROTEIN MALF"/>
    <property type="match status" value="1"/>
</dbReference>